<reference evidence="3 4" key="1">
    <citation type="journal article" date="2016" name="Nat. Commun.">
        <title>Thousands of microbial genomes shed light on interconnected biogeochemical processes in an aquifer system.</title>
        <authorList>
            <person name="Anantharaman K."/>
            <person name="Brown C.T."/>
            <person name="Hug L.A."/>
            <person name="Sharon I."/>
            <person name="Castelle C.J."/>
            <person name="Probst A.J."/>
            <person name="Thomas B.C."/>
            <person name="Singh A."/>
            <person name="Wilkins M.J."/>
            <person name="Karaoz U."/>
            <person name="Brodie E.L."/>
            <person name="Williams K.H."/>
            <person name="Hubbard S.S."/>
            <person name="Banfield J.F."/>
        </authorList>
    </citation>
    <scope>NUCLEOTIDE SEQUENCE [LARGE SCALE GENOMIC DNA]</scope>
</reference>
<dbReference type="Gene3D" id="1.10.150.520">
    <property type="match status" value="1"/>
</dbReference>
<dbReference type="InterPro" id="IPR041492">
    <property type="entry name" value="HAD_2"/>
</dbReference>
<name>A0A1F6X1U8_9BACT</name>
<dbReference type="SUPFAM" id="SSF56784">
    <property type="entry name" value="HAD-like"/>
    <property type="match status" value="1"/>
</dbReference>
<gene>
    <name evidence="3" type="ORF">A2995_01910</name>
</gene>
<organism evidence="3 4">
    <name type="scientific">Candidatus Nomurabacteria bacterium RIFCSPLOWO2_01_FULL_33_24</name>
    <dbReference type="NCBI Taxonomy" id="1801765"/>
    <lineage>
        <taxon>Bacteria</taxon>
        <taxon>Candidatus Nomuraibacteriota</taxon>
    </lineage>
</organism>
<dbReference type="GO" id="GO:0016787">
    <property type="term" value="F:hydrolase activity"/>
    <property type="evidence" value="ECO:0007669"/>
    <property type="project" value="UniProtKB-KW"/>
</dbReference>
<dbReference type="AlphaFoldDB" id="A0A1F6X1U8"/>
<dbReference type="InterPro" id="IPR051400">
    <property type="entry name" value="HAD-like_hydrolase"/>
</dbReference>
<dbReference type="PANTHER" id="PTHR46470">
    <property type="entry name" value="N-ACYLNEURAMINATE-9-PHOSPHATASE"/>
    <property type="match status" value="1"/>
</dbReference>
<evidence type="ECO:0000313" key="3">
    <source>
        <dbReference type="EMBL" id="OGI88081.1"/>
    </source>
</evidence>
<dbReference type="Pfam" id="PF13419">
    <property type="entry name" value="HAD_2"/>
    <property type="match status" value="1"/>
</dbReference>
<proteinExistence type="predicted"/>
<sequence length="220" mass="25319">MIYYKNVIKIIGFDLDQTLYPKSPEVNELIQIYLYKKISEIKKVSLLKAKKLFGDLYKNGRGLSGSQSLKVLGIPAAQNKIQEALEKADLSKFLVKDKKVINLLEKLKNKYKNIDLITGSNFKNAKDKLEKLGLKEKIFSHIISKDNFSKSDQSAYKFWLSQYPNKKPNEFLYIGDQLMSDYLIPKEMGIESILVNVDEKIKSINCPQLTSLLDIKKYLL</sequence>
<keyword evidence="2" id="KW-0460">Magnesium</keyword>
<evidence type="ECO:0008006" key="5">
    <source>
        <dbReference type="Google" id="ProtNLM"/>
    </source>
</evidence>
<dbReference type="EMBL" id="MFUP01000006">
    <property type="protein sequence ID" value="OGI88081.1"/>
    <property type="molecule type" value="Genomic_DNA"/>
</dbReference>
<dbReference type="InterPro" id="IPR023214">
    <property type="entry name" value="HAD_sf"/>
</dbReference>
<keyword evidence="1" id="KW-0378">Hydrolase</keyword>
<evidence type="ECO:0000256" key="2">
    <source>
        <dbReference type="ARBA" id="ARBA00022842"/>
    </source>
</evidence>
<evidence type="ECO:0000313" key="4">
    <source>
        <dbReference type="Proteomes" id="UP000185809"/>
    </source>
</evidence>
<accession>A0A1F6X1U8</accession>
<comment type="caution">
    <text evidence="3">The sequence shown here is derived from an EMBL/GenBank/DDBJ whole genome shotgun (WGS) entry which is preliminary data.</text>
</comment>
<evidence type="ECO:0000256" key="1">
    <source>
        <dbReference type="ARBA" id="ARBA00022801"/>
    </source>
</evidence>
<dbReference type="Gene3D" id="3.40.50.1000">
    <property type="entry name" value="HAD superfamily/HAD-like"/>
    <property type="match status" value="1"/>
</dbReference>
<dbReference type="Proteomes" id="UP000185809">
    <property type="component" value="Unassembled WGS sequence"/>
</dbReference>
<dbReference type="InterPro" id="IPR036412">
    <property type="entry name" value="HAD-like_sf"/>
</dbReference>
<protein>
    <recommendedName>
        <fullName evidence="5">HAD family hydrolase</fullName>
    </recommendedName>
</protein>